<protein>
    <submittedName>
        <fullName evidence="1">Uncharacterized protein</fullName>
    </submittedName>
</protein>
<dbReference type="STRING" id="269670.SAMN02982927_01555"/>
<evidence type="ECO:0000313" key="2">
    <source>
        <dbReference type="Proteomes" id="UP000198752"/>
    </source>
</evidence>
<dbReference type="Proteomes" id="UP000198752">
    <property type="component" value="Unassembled WGS sequence"/>
</dbReference>
<dbReference type="OrthoDB" id="2828299at2"/>
<keyword evidence="2" id="KW-1185">Reference proteome</keyword>
<name>A0A1I2RDG2_9BACL</name>
<gene>
    <name evidence="1" type="ORF">SAMN02982927_01555</name>
</gene>
<dbReference type="RefSeq" id="WP_093671697.1">
    <property type="nucleotide sequence ID" value="NZ_FOOY01000009.1"/>
</dbReference>
<organism evidence="1 2">
    <name type="scientific">Sporolactobacillus nakayamae</name>
    <dbReference type="NCBI Taxonomy" id="269670"/>
    <lineage>
        <taxon>Bacteria</taxon>
        <taxon>Bacillati</taxon>
        <taxon>Bacillota</taxon>
        <taxon>Bacilli</taxon>
        <taxon>Bacillales</taxon>
        <taxon>Sporolactobacillaceae</taxon>
        <taxon>Sporolactobacillus</taxon>
    </lineage>
</organism>
<dbReference type="EMBL" id="FOOY01000009">
    <property type="protein sequence ID" value="SFG38522.1"/>
    <property type="molecule type" value="Genomic_DNA"/>
</dbReference>
<sequence>MKQINQTLNRKDAEKRIPQVRVAIDTELTTLHQALIKKDYKTIDQCKKRLEALRREMLLLEI</sequence>
<dbReference type="AlphaFoldDB" id="A0A1I2RDG2"/>
<proteinExistence type="predicted"/>
<accession>A0A1I2RDG2</accession>
<evidence type="ECO:0000313" key="1">
    <source>
        <dbReference type="EMBL" id="SFG38522.1"/>
    </source>
</evidence>
<reference evidence="2" key="1">
    <citation type="submission" date="2016-10" db="EMBL/GenBank/DDBJ databases">
        <authorList>
            <person name="Varghese N."/>
            <person name="Submissions S."/>
        </authorList>
    </citation>
    <scope>NUCLEOTIDE SEQUENCE [LARGE SCALE GENOMIC DNA]</scope>
    <source>
        <strain evidence="2">ATCC 700379</strain>
    </source>
</reference>